<protein>
    <submittedName>
        <fullName evidence="1">Uncharacterized protein</fullName>
    </submittedName>
</protein>
<accession>A0AAF1BI48</accession>
<reference evidence="1" key="1">
    <citation type="submission" date="2023-10" db="EMBL/GenBank/DDBJ databases">
        <authorList>
            <person name="Noh H."/>
        </authorList>
    </citation>
    <scope>NUCLEOTIDE SEQUENCE</scope>
    <source>
        <strain evidence="1">DUCC4014</strain>
    </source>
</reference>
<evidence type="ECO:0000313" key="1">
    <source>
        <dbReference type="EMBL" id="WOO81881.1"/>
    </source>
</evidence>
<dbReference type="RefSeq" id="XP_062627913.1">
    <property type="nucleotide sequence ID" value="XM_062771929.1"/>
</dbReference>
<keyword evidence="2" id="KW-1185">Reference proteome</keyword>
<evidence type="ECO:0000313" key="2">
    <source>
        <dbReference type="Proteomes" id="UP000827549"/>
    </source>
</evidence>
<sequence length="209" mass="21989">MAYAPSSPNGTMSLSYTVDGRGIPVKLGNGAPIPNGQPNNLPIWPGVVDTPDITQGAHVITMSMAGMVISFHDFLIETLLQTQADPDDRRYQRGASLVRTDGLNPAFTCSGQWTFKSSIGANASYLAINGTMGYQQGKVSFNLSTAPPVQGLPSTVSTASAYSYLSGLYETPLDPAVQYTLSIIVGADGPVGIGGITLTAGLKYVRRQE</sequence>
<organism evidence="1 2">
    <name type="scientific">Vanrija pseudolonga</name>
    <dbReference type="NCBI Taxonomy" id="143232"/>
    <lineage>
        <taxon>Eukaryota</taxon>
        <taxon>Fungi</taxon>
        <taxon>Dikarya</taxon>
        <taxon>Basidiomycota</taxon>
        <taxon>Agaricomycotina</taxon>
        <taxon>Tremellomycetes</taxon>
        <taxon>Trichosporonales</taxon>
        <taxon>Trichosporonaceae</taxon>
        <taxon>Vanrija</taxon>
    </lineage>
</organism>
<dbReference type="AlphaFoldDB" id="A0AAF1BI48"/>
<dbReference type="Proteomes" id="UP000827549">
    <property type="component" value="Chromosome 4"/>
</dbReference>
<proteinExistence type="predicted"/>
<gene>
    <name evidence="1" type="ORF">LOC62_04G005397</name>
</gene>
<name>A0AAF1BI48_9TREE</name>
<dbReference type="GeneID" id="87808626"/>
<dbReference type="EMBL" id="CP086717">
    <property type="protein sequence ID" value="WOO81881.1"/>
    <property type="molecule type" value="Genomic_DNA"/>
</dbReference>